<dbReference type="Pfam" id="PF00370">
    <property type="entry name" value="FGGY_N"/>
    <property type="match status" value="1"/>
</dbReference>
<feature type="domain" description="Carbohydrate kinase FGGY C-terminal" evidence="5">
    <location>
        <begin position="327"/>
        <end position="441"/>
    </location>
</feature>
<dbReference type="PANTHER" id="PTHR43095">
    <property type="entry name" value="SUGAR KINASE"/>
    <property type="match status" value="1"/>
</dbReference>
<sequence length="498" mass="53624">MLVYAVDLGSTNLKVVLFDERARQLAAASATMQYSRDGAFVEFDADSVLGSVLDLVRSCASEAGAASDAQSCIVLTGQAESLVLADARGIAIAPAISWMDERSTAEAAEIGARFDTTEAFAVTGETEAVPTWPATKLRWLRTHRPDILAAAHHVLMVKDYILLRLTGRAVGEETTRGFTYLYDVRGRRYWPEMLDFCGVDPRTLPQTVPAGTIVGPVLAEFADRLPPAASYTVNAGALDHFCAMLGTSSYGTGEVSASAGTVLAVSLLATDRTFDRASGMSFHAGLRPGETVLFSCADSGGVALDWFRDAVAGGLPYDRLERELNERDHGRAPLFLPYLTGLNPPDFNPRARGAFVDLQLRHDGVDMAYAVMEGLAHLLRRNIDAIRATGEQVHQIVSTGGGTASRFWNQLKADVCGVDLCVPDEKEAACRGAAILALVAAGELSSIDDTARLHMPDVQVYRPRTSPTSRARYDRFDDVLTRLYGAQHPQAQPEGGGR</sequence>
<dbReference type="EC" id="2.7.1.17" evidence="6"/>
<accession>A0A7Y9ET72</accession>
<dbReference type="GO" id="GO:0004856">
    <property type="term" value="F:D-xylulokinase activity"/>
    <property type="evidence" value="ECO:0007669"/>
    <property type="project" value="UniProtKB-EC"/>
</dbReference>
<feature type="domain" description="Carbohydrate kinase FGGY N-terminal" evidence="4">
    <location>
        <begin position="3"/>
        <end position="246"/>
    </location>
</feature>
<keyword evidence="7" id="KW-1185">Reference proteome</keyword>
<evidence type="ECO:0000313" key="7">
    <source>
        <dbReference type="Proteomes" id="UP000552045"/>
    </source>
</evidence>
<organism evidence="6 7">
    <name type="scientific">Microbacterium pseudoresistens</name>
    <dbReference type="NCBI Taxonomy" id="640634"/>
    <lineage>
        <taxon>Bacteria</taxon>
        <taxon>Bacillati</taxon>
        <taxon>Actinomycetota</taxon>
        <taxon>Actinomycetes</taxon>
        <taxon>Micrococcales</taxon>
        <taxon>Microbacteriaceae</taxon>
        <taxon>Microbacterium</taxon>
    </lineage>
</organism>
<reference evidence="6 7" key="1">
    <citation type="submission" date="2020-07" db="EMBL/GenBank/DDBJ databases">
        <title>Sequencing the genomes of 1000 actinobacteria strains.</title>
        <authorList>
            <person name="Klenk H.-P."/>
        </authorList>
    </citation>
    <scope>NUCLEOTIDE SEQUENCE [LARGE SCALE GENOMIC DNA]</scope>
    <source>
        <strain evidence="6 7">DSM 22185</strain>
    </source>
</reference>
<comment type="caution">
    <text evidence="6">The sequence shown here is derived from an EMBL/GenBank/DDBJ whole genome shotgun (WGS) entry which is preliminary data.</text>
</comment>
<name>A0A7Y9ET72_9MICO</name>
<dbReference type="PIRSF" id="PIRSF000538">
    <property type="entry name" value="GlpK"/>
    <property type="match status" value="1"/>
</dbReference>
<keyword evidence="3 6" id="KW-0418">Kinase</keyword>
<comment type="similarity">
    <text evidence="1">Belongs to the FGGY kinase family.</text>
</comment>
<gene>
    <name evidence="6" type="ORF">BKA02_000369</name>
</gene>
<dbReference type="SUPFAM" id="SSF53067">
    <property type="entry name" value="Actin-like ATPase domain"/>
    <property type="match status" value="2"/>
</dbReference>
<dbReference type="InterPro" id="IPR043129">
    <property type="entry name" value="ATPase_NBD"/>
</dbReference>
<evidence type="ECO:0000256" key="3">
    <source>
        <dbReference type="ARBA" id="ARBA00022777"/>
    </source>
</evidence>
<dbReference type="InterPro" id="IPR018484">
    <property type="entry name" value="FGGY_N"/>
</dbReference>
<proteinExistence type="inferred from homology"/>
<dbReference type="PANTHER" id="PTHR43095:SF2">
    <property type="entry name" value="GLUCONOKINASE"/>
    <property type="match status" value="1"/>
</dbReference>
<evidence type="ECO:0000259" key="5">
    <source>
        <dbReference type="Pfam" id="PF02782"/>
    </source>
</evidence>
<dbReference type="InterPro" id="IPR000577">
    <property type="entry name" value="Carb_kinase_FGGY"/>
</dbReference>
<evidence type="ECO:0000256" key="2">
    <source>
        <dbReference type="ARBA" id="ARBA00022679"/>
    </source>
</evidence>
<dbReference type="Gene3D" id="3.30.420.40">
    <property type="match status" value="2"/>
</dbReference>
<dbReference type="RefSeq" id="WP_179430741.1">
    <property type="nucleotide sequence ID" value="NZ_BAABLC010000003.1"/>
</dbReference>
<dbReference type="Pfam" id="PF02782">
    <property type="entry name" value="FGGY_C"/>
    <property type="match status" value="1"/>
</dbReference>
<evidence type="ECO:0000313" key="6">
    <source>
        <dbReference type="EMBL" id="NYD53314.1"/>
    </source>
</evidence>
<keyword evidence="2 6" id="KW-0808">Transferase</keyword>
<dbReference type="AlphaFoldDB" id="A0A7Y9ET72"/>
<evidence type="ECO:0000259" key="4">
    <source>
        <dbReference type="Pfam" id="PF00370"/>
    </source>
</evidence>
<protein>
    <submittedName>
        <fullName evidence="6">Xylulokinase</fullName>
        <ecNumber evidence="6">2.7.1.17</ecNumber>
    </submittedName>
</protein>
<dbReference type="CDD" id="cd07773">
    <property type="entry name" value="ASKHA_NBD_FGGY_FK"/>
    <property type="match status" value="1"/>
</dbReference>
<dbReference type="InterPro" id="IPR050406">
    <property type="entry name" value="FGGY_Carb_Kinase"/>
</dbReference>
<dbReference type="EMBL" id="JACCBH010000001">
    <property type="protein sequence ID" value="NYD53314.1"/>
    <property type="molecule type" value="Genomic_DNA"/>
</dbReference>
<dbReference type="InterPro" id="IPR018485">
    <property type="entry name" value="FGGY_C"/>
</dbReference>
<dbReference type="Proteomes" id="UP000552045">
    <property type="component" value="Unassembled WGS sequence"/>
</dbReference>
<evidence type="ECO:0000256" key="1">
    <source>
        <dbReference type="ARBA" id="ARBA00009156"/>
    </source>
</evidence>